<dbReference type="PROSITE" id="PS00178">
    <property type="entry name" value="AA_TRNA_LIGASE_I"/>
    <property type="match status" value="1"/>
</dbReference>
<evidence type="ECO:0000256" key="1">
    <source>
        <dbReference type="ARBA" id="ARBA00003314"/>
    </source>
</evidence>
<dbReference type="EC" id="6.1.1.10" evidence="16"/>
<comment type="cofactor">
    <cofactor evidence="16">
        <name>Zn(2+)</name>
        <dbReference type="ChEBI" id="CHEBI:29105"/>
    </cofactor>
    <text evidence="16">Binds 1 zinc ion per subunit.</text>
</comment>
<dbReference type="InterPro" id="IPR014729">
    <property type="entry name" value="Rossmann-like_a/b/a_fold"/>
</dbReference>
<reference evidence="18 19" key="1">
    <citation type="submission" date="2019-08" db="EMBL/GenBank/DDBJ databases">
        <authorList>
            <person name="Peeters C."/>
        </authorList>
    </citation>
    <scope>NUCLEOTIDE SEQUENCE [LARGE SCALE GENOMIC DNA]</scope>
    <source>
        <strain evidence="18 19">LMG 31013</strain>
    </source>
</reference>
<evidence type="ECO:0000256" key="5">
    <source>
        <dbReference type="ARBA" id="ARBA00022490"/>
    </source>
</evidence>
<evidence type="ECO:0000259" key="17">
    <source>
        <dbReference type="PROSITE" id="PS50886"/>
    </source>
</evidence>
<dbReference type="PRINTS" id="PR01041">
    <property type="entry name" value="TRNASYNTHMET"/>
</dbReference>
<evidence type="ECO:0000256" key="12">
    <source>
        <dbReference type="ARBA" id="ARBA00022884"/>
    </source>
</evidence>
<dbReference type="InterPro" id="IPR023458">
    <property type="entry name" value="Met-tRNA_ligase_1"/>
</dbReference>
<dbReference type="CDD" id="cd07957">
    <property type="entry name" value="Anticodon_Ia_Met"/>
    <property type="match status" value="1"/>
</dbReference>
<dbReference type="InterPro" id="IPR009080">
    <property type="entry name" value="tRNAsynth_Ia_anticodon-bd"/>
</dbReference>
<dbReference type="GO" id="GO:0006431">
    <property type="term" value="P:methionyl-tRNA aminoacylation"/>
    <property type="evidence" value="ECO:0007669"/>
    <property type="project" value="UniProtKB-UniRule"/>
</dbReference>
<keyword evidence="8 16" id="KW-0479">Metal-binding</keyword>
<dbReference type="Gene3D" id="2.20.28.20">
    <property type="entry name" value="Methionyl-tRNA synthetase, Zn-domain"/>
    <property type="match status" value="1"/>
</dbReference>
<feature type="short sequence motif" description="'KMSKS' region" evidence="16">
    <location>
        <begin position="376"/>
        <end position="380"/>
    </location>
</feature>
<dbReference type="InterPro" id="IPR004495">
    <property type="entry name" value="Met-tRNA-synth_bsu_C"/>
</dbReference>
<dbReference type="GO" id="GO:0005829">
    <property type="term" value="C:cytosol"/>
    <property type="evidence" value="ECO:0007669"/>
    <property type="project" value="TreeGrafter"/>
</dbReference>
<sequence>MMAPAGPSPGPAGFTRRVARLGVNPPRLLESSFPGSLNAQSILMSRRILVTSALPYANGQIHIGHLVEYIQTDIWVRFMRMQGHEVYYVGADDTHGTPVMLRAEKEGLTPRQLIERVWKEHKRDFDSFGISFDNYYSTDSEENRELSEGVYLALKDQGLIEARDIEQAYDPVKEMFLPDRFIKGECPKCGAKDQYGDSCEVCGSTYAPTDLLNPYSVVSGATPVRKTSTHYFFKLSDKRCEQFLRQWVAGLAQPEAANKMKEWLGEDGESTLADWDISRDAPYFGFEIPGAPGKYFYVWLDAPVGYYASFKNLCAQRGMNFDEWVKPGSTTEQYHFIGKDILYFHTLFWPAMLEFSGHRTPTNVFAHGFLTVDGQKMSKSRGTFITAQSFIDTGLNPEWLRYYIGAKLGNTMEDLDLNLDDFIARVNSDLVGKYVNIASRAAGFLIKRFDGRVSPHAMQAPLLAQLRAAAPQIAAHYEAREFGKALRLVMEQADAVNGYVDTVKPWDLAKDPAQTAALHEACSVCLEAFRLLTLYLKPVLPATAEAVERFLNIAPQAWQDVSRPLTADTAIAAYKHLMTRVEGKQVEALLAANRDSLQATAPVAEAATAKGKDKAAKASEKAEKSGTSADAGLINIDDFAKIDLRIARIVDCKAVDGSDKLLQLTLDVGEAQTRNVFSGIKSAYPQPEALVGKLTVMVANLAPRKMKFGMSEGMVLAASATDEKVEPGLYILEPHDGAKPGMRVK</sequence>
<keyword evidence="12 16" id="KW-0694">RNA-binding</keyword>
<dbReference type="SUPFAM" id="SSF50249">
    <property type="entry name" value="Nucleic acid-binding proteins"/>
    <property type="match status" value="1"/>
</dbReference>
<evidence type="ECO:0000256" key="7">
    <source>
        <dbReference type="ARBA" id="ARBA00022598"/>
    </source>
</evidence>
<name>A0A5E4YSN1_9BURK</name>
<dbReference type="SUPFAM" id="SSF47323">
    <property type="entry name" value="Anticodon-binding domain of a subclass of class I aminoacyl-tRNA synthetases"/>
    <property type="match status" value="1"/>
</dbReference>
<evidence type="ECO:0000256" key="2">
    <source>
        <dbReference type="ARBA" id="ARBA00004496"/>
    </source>
</evidence>
<feature type="binding site" evidence="16">
    <location>
        <position position="186"/>
    </location>
    <ligand>
        <name>Zn(2+)</name>
        <dbReference type="ChEBI" id="CHEBI:29105"/>
    </ligand>
</feature>
<organism evidence="18 19">
    <name type="scientific">Pandoraea terrigena</name>
    <dbReference type="NCBI Taxonomy" id="2508292"/>
    <lineage>
        <taxon>Bacteria</taxon>
        <taxon>Pseudomonadati</taxon>
        <taxon>Pseudomonadota</taxon>
        <taxon>Betaproteobacteria</taxon>
        <taxon>Burkholderiales</taxon>
        <taxon>Burkholderiaceae</taxon>
        <taxon>Pandoraea</taxon>
    </lineage>
</organism>
<dbReference type="PANTHER" id="PTHR45765:SF1">
    <property type="entry name" value="METHIONINE--TRNA LIGASE, CYTOPLASMIC"/>
    <property type="match status" value="1"/>
</dbReference>
<protein>
    <recommendedName>
        <fullName evidence="16">Methionine--tRNA ligase</fullName>
        <ecNumber evidence="16">6.1.1.10</ecNumber>
    </recommendedName>
    <alternativeName>
        <fullName evidence="16">Methionyl-tRNA synthetase</fullName>
        <shortName evidence="16">MetRS</shortName>
    </alternativeName>
</protein>
<dbReference type="EMBL" id="CABPRU010000017">
    <property type="protein sequence ID" value="VVE50913.1"/>
    <property type="molecule type" value="Genomic_DNA"/>
</dbReference>
<evidence type="ECO:0000256" key="6">
    <source>
        <dbReference type="ARBA" id="ARBA00022555"/>
    </source>
</evidence>
<keyword evidence="19" id="KW-1185">Reference proteome</keyword>
<comment type="similarity">
    <text evidence="3 16">Belongs to the class-I aminoacyl-tRNA synthetase family. MetG type 1 subfamily.</text>
</comment>
<dbReference type="InterPro" id="IPR033911">
    <property type="entry name" value="MetRS_core"/>
</dbReference>
<dbReference type="FunFam" id="2.40.50.140:FF:000042">
    <property type="entry name" value="Methionine--tRNA ligase"/>
    <property type="match status" value="1"/>
</dbReference>
<evidence type="ECO:0000256" key="8">
    <source>
        <dbReference type="ARBA" id="ARBA00022723"/>
    </source>
</evidence>
<feature type="binding site" evidence="16">
    <location>
        <position position="202"/>
    </location>
    <ligand>
        <name>Zn(2+)</name>
        <dbReference type="ChEBI" id="CHEBI:29105"/>
    </ligand>
</feature>
<dbReference type="HAMAP" id="MF_00098">
    <property type="entry name" value="Met_tRNA_synth_type1"/>
    <property type="match status" value="1"/>
</dbReference>
<dbReference type="Pfam" id="PF09334">
    <property type="entry name" value="tRNA-synt_1g"/>
    <property type="match status" value="1"/>
</dbReference>
<dbReference type="CDD" id="cd00814">
    <property type="entry name" value="MetRS_core"/>
    <property type="match status" value="1"/>
</dbReference>
<keyword evidence="6 16" id="KW-0820">tRNA-binding</keyword>
<dbReference type="PROSITE" id="PS50886">
    <property type="entry name" value="TRBD"/>
    <property type="match status" value="1"/>
</dbReference>
<evidence type="ECO:0000256" key="15">
    <source>
        <dbReference type="ARBA" id="ARBA00047364"/>
    </source>
</evidence>
<feature type="short sequence motif" description="'HIGH' region" evidence="16">
    <location>
        <begin position="55"/>
        <end position="65"/>
    </location>
</feature>
<dbReference type="GO" id="GO:0005524">
    <property type="term" value="F:ATP binding"/>
    <property type="evidence" value="ECO:0007669"/>
    <property type="project" value="UniProtKB-UniRule"/>
</dbReference>
<dbReference type="GO" id="GO:0046872">
    <property type="term" value="F:metal ion binding"/>
    <property type="evidence" value="ECO:0007669"/>
    <property type="project" value="UniProtKB-KW"/>
</dbReference>
<evidence type="ECO:0000256" key="14">
    <source>
        <dbReference type="ARBA" id="ARBA00023146"/>
    </source>
</evidence>
<dbReference type="InterPro" id="IPR014758">
    <property type="entry name" value="Met-tRNA_synth"/>
</dbReference>
<dbReference type="InterPro" id="IPR029038">
    <property type="entry name" value="MetRS_Zn"/>
</dbReference>
<evidence type="ECO:0000313" key="18">
    <source>
        <dbReference type="EMBL" id="VVE50913.1"/>
    </source>
</evidence>
<dbReference type="InterPro" id="IPR002547">
    <property type="entry name" value="tRNA-bd_dom"/>
</dbReference>
<dbReference type="Pfam" id="PF01588">
    <property type="entry name" value="tRNA_bind"/>
    <property type="match status" value="1"/>
</dbReference>
<evidence type="ECO:0000256" key="4">
    <source>
        <dbReference type="ARBA" id="ARBA00011738"/>
    </source>
</evidence>
<dbReference type="NCBIfam" id="TIGR00398">
    <property type="entry name" value="metG"/>
    <property type="match status" value="1"/>
</dbReference>
<keyword evidence="7 16" id="KW-0436">Ligase</keyword>
<dbReference type="Pfam" id="PF08264">
    <property type="entry name" value="Anticodon_1"/>
    <property type="match status" value="1"/>
</dbReference>
<dbReference type="AlphaFoldDB" id="A0A5E4YSN1"/>
<comment type="catalytic activity">
    <reaction evidence="15 16">
        <text>tRNA(Met) + L-methionine + ATP = L-methionyl-tRNA(Met) + AMP + diphosphate</text>
        <dbReference type="Rhea" id="RHEA:13481"/>
        <dbReference type="Rhea" id="RHEA-COMP:9667"/>
        <dbReference type="Rhea" id="RHEA-COMP:9698"/>
        <dbReference type="ChEBI" id="CHEBI:30616"/>
        <dbReference type="ChEBI" id="CHEBI:33019"/>
        <dbReference type="ChEBI" id="CHEBI:57844"/>
        <dbReference type="ChEBI" id="CHEBI:78442"/>
        <dbReference type="ChEBI" id="CHEBI:78530"/>
        <dbReference type="ChEBI" id="CHEBI:456215"/>
        <dbReference type="EC" id="6.1.1.10"/>
    </reaction>
</comment>
<keyword evidence="13 16" id="KW-0648">Protein biosynthesis</keyword>
<dbReference type="InterPro" id="IPR041872">
    <property type="entry name" value="Anticodon_Met"/>
</dbReference>
<dbReference type="InterPro" id="IPR001412">
    <property type="entry name" value="aa-tRNA-synth_I_CS"/>
</dbReference>
<dbReference type="SUPFAM" id="SSF57770">
    <property type="entry name" value="Methionyl-tRNA synthetase (MetRS), Zn-domain"/>
    <property type="match status" value="1"/>
</dbReference>
<dbReference type="Gene3D" id="2.40.50.140">
    <property type="entry name" value="Nucleic acid-binding proteins"/>
    <property type="match status" value="1"/>
</dbReference>
<keyword evidence="9 16" id="KW-0547">Nucleotide-binding</keyword>
<keyword evidence="5 16" id="KW-0963">Cytoplasm</keyword>
<dbReference type="NCBIfam" id="TIGR00399">
    <property type="entry name" value="metG_C_term"/>
    <property type="match status" value="1"/>
</dbReference>
<evidence type="ECO:0000256" key="11">
    <source>
        <dbReference type="ARBA" id="ARBA00022840"/>
    </source>
</evidence>
<comment type="subunit">
    <text evidence="4 16">Homodimer.</text>
</comment>
<evidence type="ECO:0000256" key="16">
    <source>
        <dbReference type="HAMAP-Rule" id="MF_00098"/>
    </source>
</evidence>
<evidence type="ECO:0000256" key="3">
    <source>
        <dbReference type="ARBA" id="ARBA00008258"/>
    </source>
</evidence>
<accession>A0A5E4YSN1</accession>
<dbReference type="InterPro" id="IPR013155">
    <property type="entry name" value="M/V/L/I-tRNA-synth_anticd-bd"/>
</dbReference>
<dbReference type="InterPro" id="IPR015413">
    <property type="entry name" value="Methionyl/Leucyl_tRNA_Synth"/>
</dbReference>
<keyword evidence="11 16" id="KW-0067">ATP-binding</keyword>
<dbReference type="InterPro" id="IPR012340">
    <property type="entry name" value="NA-bd_OB-fold"/>
</dbReference>
<dbReference type="PANTHER" id="PTHR45765">
    <property type="entry name" value="METHIONINE--TRNA LIGASE"/>
    <property type="match status" value="1"/>
</dbReference>
<dbReference type="FunFam" id="2.20.28.20:FF:000001">
    <property type="entry name" value="Methionine--tRNA ligase"/>
    <property type="match status" value="1"/>
</dbReference>
<feature type="binding site" evidence="16">
    <location>
        <position position="379"/>
    </location>
    <ligand>
        <name>ATP</name>
        <dbReference type="ChEBI" id="CHEBI:30616"/>
    </ligand>
</feature>
<feature type="domain" description="TRNA-binding" evidence="17">
    <location>
        <begin position="638"/>
        <end position="745"/>
    </location>
</feature>
<proteinExistence type="inferred from homology"/>
<dbReference type="NCBIfam" id="NF001100">
    <property type="entry name" value="PRK00133.1"/>
    <property type="match status" value="1"/>
</dbReference>
<evidence type="ECO:0000313" key="19">
    <source>
        <dbReference type="Proteomes" id="UP000334380"/>
    </source>
</evidence>
<comment type="subcellular location">
    <subcellularLocation>
        <location evidence="2 16">Cytoplasm</location>
    </subcellularLocation>
</comment>
<dbReference type="Proteomes" id="UP000334380">
    <property type="component" value="Unassembled WGS sequence"/>
</dbReference>
<comment type="function">
    <text evidence="1 16">Is required not only for elongation of protein synthesis but also for the initiation of all mRNA translation through initiator tRNA(fMet) aminoacylation.</text>
</comment>
<dbReference type="GO" id="GO:0004825">
    <property type="term" value="F:methionine-tRNA ligase activity"/>
    <property type="evidence" value="ECO:0007669"/>
    <property type="project" value="UniProtKB-UniRule"/>
</dbReference>
<feature type="binding site" evidence="16">
    <location>
        <position position="199"/>
    </location>
    <ligand>
        <name>Zn(2+)</name>
        <dbReference type="ChEBI" id="CHEBI:29105"/>
    </ligand>
</feature>
<dbReference type="SUPFAM" id="SSF52374">
    <property type="entry name" value="Nucleotidylyl transferase"/>
    <property type="match status" value="1"/>
</dbReference>
<gene>
    <name evidence="16" type="primary">metG</name>
    <name evidence="18" type="ORF">PTE31013_04717</name>
</gene>
<dbReference type="GO" id="GO:0000049">
    <property type="term" value="F:tRNA binding"/>
    <property type="evidence" value="ECO:0007669"/>
    <property type="project" value="UniProtKB-UniRule"/>
</dbReference>
<feature type="binding site" evidence="16">
    <location>
        <position position="189"/>
    </location>
    <ligand>
        <name>Zn(2+)</name>
        <dbReference type="ChEBI" id="CHEBI:29105"/>
    </ligand>
</feature>
<evidence type="ECO:0000256" key="9">
    <source>
        <dbReference type="ARBA" id="ARBA00022741"/>
    </source>
</evidence>
<dbReference type="Gene3D" id="3.40.50.620">
    <property type="entry name" value="HUPs"/>
    <property type="match status" value="1"/>
</dbReference>
<evidence type="ECO:0000256" key="13">
    <source>
        <dbReference type="ARBA" id="ARBA00022917"/>
    </source>
</evidence>
<evidence type="ECO:0000256" key="10">
    <source>
        <dbReference type="ARBA" id="ARBA00022833"/>
    </source>
</evidence>
<keyword evidence="14 16" id="KW-0030">Aminoacyl-tRNA synthetase</keyword>
<dbReference type="CDD" id="cd02800">
    <property type="entry name" value="tRNA_bind_EcMetRS_like"/>
    <property type="match status" value="1"/>
</dbReference>
<keyword evidence="10 16" id="KW-0862">Zinc</keyword>
<dbReference type="Gene3D" id="1.10.730.10">
    <property type="entry name" value="Isoleucyl-tRNA Synthetase, Domain 1"/>
    <property type="match status" value="1"/>
</dbReference>